<dbReference type="InterPro" id="IPR043129">
    <property type="entry name" value="ATPase_NBD"/>
</dbReference>
<keyword evidence="3" id="KW-0963">Cytoplasm</keyword>
<evidence type="ECO:0000256" key="1">
    <source>
        <dbReference type="ARBA" id="ARBA00022679"/>
    </source>
</evidence>
<dbReference type="Pfam" id="PF02685">
    <property type="entry name" value="Glucokinase"/>
    <property type="match status" value="1"/>
</dbReference>
<keyword evidence="3" id="KW-0067">ATP-binding</keyword>
<keyword evidence="2 3" id="KW-0418">Kinase</keyword>
<dbReference type="SUPFAM" id="SSF53067">
    <property type="entry name" value="Actin-like ATPase domain"/>
    <property type="match status" value="1"/>
</dbReference>
<comment type="subcellular location">
    <subcellularLocation>
        <location evidence="3">Cytoplasm</location>
    </subcellularLocation>
</comment>
<dbReference type="InterPro" id="IPR003836">
    <property type="entry name" value="Glucokinase"/>
</dbReference>
<evidence type="ECO:0000256" key="4">
    <source>
        <dbReference type="RuleBase" id="RU004046"/>
    </source>
</evidence>
<keyword evidence="3" id="KW-0324">Glycolysis</keyword>
<reference evidence="6" key="1">
    <citation type="submission" date="2020-02" db="EMBL/GenBank/DDBJ databases">
        <title>Genomic and physiological characterization of two novel Nitrospinaceae genera.</title>
        <authorList>
            <person name="Mueller A.J."/>
            <person name="Jung M.-Y."/>
            <person name="Strachan C.R."/>
            <person name="Herbold C.W."/>
            <person name="Kirkegaard R.H."/>
            <person name="Daims H."/>
        </authorList>
    </citation>
    <scope>NUCLEOTIDE SEQUENCE [LARGE SCALE GENOMIC DNA]</scope>
</reference>
<comment type="similarity">
    <text evidence="3 4">Belongs to the bacterial glucokinase family.</text>
</comment>
<dbReference type="EMBL" id="CP048620">
    <property type="protein sequence ID" value="QPJ65581.1"/>
    <property type="molecule type" value="Genomic_DNA"/>
</dbReference>
<dbReference type="HAMAP" id="MF_00524">
    <property type="entry name" value="Glucokinase"/>
    <property type="match status" value="1"/>
</dbReference>
<dbReference type="GO" id="GO:0004340">
    <property type="term" value="F:glucokinase activity"/>
    <property type="evidence" value="ECO:0007669"/>
    <property type="project" value="UniProtKB-UniRule"/>
</dbReference>
<evidence type="ECO:0000256" key="3">
    <source>
        <dbReference type="HAMAP-Rule" id="MF_00524"/>
    </source>
</evidence>
<keyword evidence="1 3" id="KW-0808">Transferase</keyword>
<keyword evidence="3" id="KW-0547">Nucleotide-binding</keyword>
<accession>A0A7T0G3S9</accession>
<dbReference type="Proteomes" id="UP000594464">
    <property type="component" value="Chromosome"/>
</dbReference>
<dbReference type="NCBIfam" id="TIGR00749">
    <property type="entry name" value="glk"/>
    <property type="match status" value="1"/>
</dbReference>
<dbReference type="PANTHER" id="PTHR47363:SF1">
    <property type="entry name" value="GLUCOKINASE"/>
    <property type="match status" value="1"/>
</dbReference>
<dbReference type="AlphaFoldDB" id="A0A7T0G3S9"/>
<organism evidence="5 6">
    <name type="scientific">Candidatus Nitrohelix vancouverensis</name>
    <dbReference type="NCBI Taxonomy" id="2705534"/>
    <lineage>
        <taxon>Bacteria</taxon>
        <taxon>Pseudomonadati</taxon>
        <taxon>Nitrospinota/Tectimicrobiota group</taxon>
        <taxon>Nitrospinota</taxon>
        <taxon>Nitrospinia</taxon>
        <taxon>Nitrospinales</taxon>
        <taxon>Nitrospinaceae</taxon>
        <taxon>Candidatus Nitrohelix</taxon>
    </lineage>
</organism>
<sequence>MILAGDIGGTKVNLALYEERAGRLEPIRCERYSSLDSSGLEPILDEFLSSETVDIQRACFGVAGPVKSGVCRVTNLSWEVSASALKKRLGTDRVFLLNDLAAMASSIPFLSASQCVELQGGASGNGRIAVLAAGTGMGQAFLWPQDDGRREIIDTEGGHCDFAPRTTEEAELLRFFLKRWDRVSIERVLSGDGLAALHQFLSSPQEQEALSSADVIRYGLSGEDAVCRQALQWFASLYGACAGNLALQILAEGGVYVGGGLAPRLLPVLQEGGFMEAFRAKGRFSAFLEKMPVRVIVDENAPLLGAARFAQAAQ</sequence>
<name>A0A7T0G3S9_9BACT</name>
<evidence type="ECO:0000313" key="6">
    <source>
        <dbReference type="Proteomes" id="UP000594464"/>
    </source>
</evidence>
<proteinExistence type="inferred from homology"/>
<dbReference type="GO" id="GO:0005536">
    <property type="term" value="F:D-glucose binding"/>
    <property type="evidence" value="ECO:0007669"/>
    <property type="project" value="InterPro"/>
</dbReference>
<comment type="catalytic activity">
    <reaction evidence="3">
        <text>D-glucose + ATP = D-glucose 6-phosphate + ADP + H(+)</text>
        <dbReference type="Rhea" id="RHEA:17825"/>
        <dbReference type="ChEBI" id="CHEBI:4167"/>
        <dbReference type="ChEBI" id="CHEBI:15378"/>
        <dbReference type="ChEBI" id="CHEBI:30616"/>
        <dbReference type="ChEBI" id="CHEBI:61548"/>
        <dbReference type="ChEBI" id="CHEBI:456216"/>
        <dbReference type="EC" id="2.7.1.2"/>
    </reaction>
</comment>
<dbReference type="CDD" id="cd24008">
    <property type="entry name" value="ASKHA_NBD_GLK"/>
    <property type="match status" value="1"/>
</dbReference>
<dbReference type="GO" id="GO:0005737">
    <property type="term" value="C:cytoplasm"/>
    <property type="evidence" value="ECO:0007669"/>
    <property type="project" value="UniProtKB-SubCell"/>
</dbReference>
<dbReference type="GO" id="GO:0005524">
    <property type="term" value="F:ATP binding"/>
    <property type="evidence" value="ECO:0007669"/>
    <property type="project" value="UniProtKB-UniRule"/>
</dbReference>
<dbReference type="GO" id="GO:0006096">
    <property type="term" value="P:glycolytic process"/>
    <property type="evidence" value="ECO:0007669"/>
    <property type="project" value="UniProtKB-UniRule"/>
</dbReference>
<dbReference type="KEGG" id="nva:G3M78_09315"/>
<gene>
    <name evidence="3 5" type="primary">glk</name>
    <name evidence="5" type="ORF">G3M78_09315</name>
</gene>
<dbReference type="Gene3D" id="3.40.367.20">
    <property type="match status" value="1"/>
</dbReference>
<evidence type="ECO:0000256" key="2">
    <source>
        <dbReference type="ARBA" id="ARBA00022777"/>
    </source>
</evidence>
<evidence type="ECO:0000313" key="5">
    <source>
        <dbReference type="EMBL" id="QPJ65581.1"/>
    </source>
</evidence>
<protein>
    <recommendedName>
        <fullName evidence="3">Glucokinase</fullName>
        <ecNumber evidence="3">2.7.1.2</ecNumber>
    </recommendedName>
    <alternativeName>
        <fullName evidence="3">Glucose kinase</fullName>
    </alternativeName>
</protein>
<dbReference type="EC" id="2.7.1.2" evidence="3"/>
<dbReference type="PANTHER" id="PTHR47363">
    <property type="entry name" value="GLUCOKINASE"/>
    <property type="match status" value="1"/>
</dbReference>
<feature type="binding site" evidence="3">
    <location>
        <begin position="5"/>
        <end position="10"/>
    </location>
    <ligand>
        <name>ATP</name>
        <dbReference type="ChEBI" id="CHEBI:30616"/>
    </ligand>
</feature>
<dbReference type="Gene3D" id="3.30.420.40">
    <property type="match status" value="1"/>
</dbReference>